<evidence type="ECO:0000256" key="4">
    <source>
        <dbReference type="ARBA" id="ARBA00022786"/>
    </source>
</evidence>
<evidence type="ECO:0000256" key="5">
    <source>
        <dbReference type="ARBA" id="ARBA00023306"/>
    </source>
</evidence>
<keyword evidence="3" id="KW-0498">Mitosis</keyword>
<dbReference type="InterPro" id="IPR024790">
    <property type="entry name" value="APC4_long_dom"/>
</dbReference>
<dbReference type="OrthoDB" id="2110451at2759"/>
<dbReference type="Pfam" id="PF12894">
    <property type="entry name" value="ANAPC4_WD40"/>
    <property type="match status" value="1"/>
</dbReference>
<evidence type="ECO:0000256" key="1">
    <source>
        <dbReference type="ARBA" id="ARBA00016067"/>
    </source>
</evidence>
<dbReference type="InterPro" id="IPR056358">
    <property type="entry name" value="APC4_C"/>
</dbReference>
<evidence type="ECO:0000313" key="9">
    <source>
        <dbReference type="EMBL" id="CAH1126329.1"/>
    </source>
</evidence>
<dbReference type="AlphaFoldDB" id="A0A9P0DCY8"/>
<keyword evidence="4" id="KW-0833">Ubl conjugation pathway</keyword>
<dbReference type="InterPro" id="IPR015943">
    <property type="entry name" value="WD40/YVTN_repeat-like_dom_sf"/>
</dbReference>
<evidence type="ECO:0000256" key="3">
    <source>
        <dbReference type="ARBA" id="ARBA00022776"/>
    </source>
</evidence>
<sequence>MFQGIKQLEEKNVASEINCMVWSSRMDLVAFSNAKGEVALHRLSWTRAWVLSPPKEGQTVNNIAWRPDGKVLAIAYKDGSILLINIETKAVLNKFDIAGEITFVSWVQEKVEVKPKNIYKLKDEDKDISKFVDLSKPYIRDPPPVSHLEGSINFEDIKGLTSFLQEQSEFNLLIIGTKEGILHVRVFGCWNCLVLNVSDKVGYKCSIQNAHFTEDLSKLFITVTDEENNIHTILFDSNIFKAHSGELYHVTMKYIKIYELILYLAKILTSITETWESILLEIDKKLAKYASQVPEGGVTADFLALLMQGLCSERLEEFLICDLTKKGLEKFGQTMEVSYSNIQSYLFRHIIKYSQNGTFHLSELKGMAKFEERFGVIGLDEDLIQKAIRSNGAFVIKAGEMQQIINHSVINYKAFFRWLYASIMHLMEEPIPSEIQKMTQQDLACITEFLKNFDSYGQKEGEEGGSQQFIMERLGQYLVNEDLIIKPDMSGNDWTQFIEDNECLKNNSNILTHYEDKSLVQVFNELKDNIEKVFQSPLAAIEKTIEPISKFDCFNFGTSEIKISSINISNDMLLIALLKPSKSIYLLQVLFDSQRNCQARCGNFFFNAEEQLLTIVDTQFYSPSILSILLQETDENNKRGGILQLSMASALEQLIEVNLFSQLTEENIPNINGWTLGQRHFKSVEMPVTQFSVSGTRRVSIVLSENKRKVKLFEMECEEDEEEEVDMSTSTIKDDSFM</sequence>
<dbReference type="SUPFAM" id="SSF50978">
    <property type="entry name" value="WD40 repeat-like"/>
    <property type="match status" value="1"/>
</dbReference>
<feature type="domain" description="Anaphase-promoting complex subunit 4 long" evidence="7">
    <location>
        <begin position="232"/>
        <end position="429"/>
    </location>
</feature>
<dbReference type="InterPro" id="IPR024789">
    <property type="entry name" value="APC4"/>
</dbReference>
<dbReference type="Gene3D" id="2.130.10.10">
    <property type="entry name" value="YVTN repeat-like/Quinoprotein amine dehydrogenase"/>
    <property type="match status" value="1"/>
</dbReference>
<accession>A0A9P0DCY8</accession>
<dbReference type="PANTHER" id="PTHR13260">
    <property type="entry name" value="ANAPHASE PROMOTING COMPLEX SUBUNIT 4 APC4"/>
    <property type="match status" value="1"/>
</dbReference>
<dbReference type="Pfam" id="PF23405">
    <property type="entry name" value="WD40_APC4_C-half"/>
    <property type="match status" value="1"/>
</dbReference>
<reference evidence="9" key="1">
    <citation type="submission" date="2022-01" db="EMBL/GenBank/DDBJ databases">
        <authorList>
            <person name="King R."/>
        </authorList>
    </citation>
    <scope>NUCLEOTIDE SEQUENCE</scope>
</reference>
<keyword evidence="5" id="KW-0131">Cell cycle</keyword>
<feature type="domain" description="Anaphase-promoting complex subunit 4-like WD40" evidence="6">
    <location>
        <begin position="20"/>
        <end position="108"/>
    </location>
</feature>
<feature type="domain" description="Anaphase-promoting complex subunit 4 C-terminal half WD40" evidence="8">
    <location>
        <begin position="607"/>
        <end position="714"/>
    </location>
</feature>
<dbReference type="GO" id="GO:0034399">
    <property type="term" value="C:nuclear periphery"/>
    <property type="evidence" value="ECO:0007669"/>
    <property type="project" value="TreeGrafter"/>
</dbReference>
<dbReference type="GO" id="GO:0070979">
    <property type="term" value="P:protein K11-linked ubiquitination"/>
    <property type="evidence" value="ECO:0007669"/>
    <property type="project" value="TreeGrafter"/>
</dbReference>
<evidence type="ECO:0000313" key="10">
    <source>
        <dbReference type="Proteomes" id="UP001152799"/>
    </source>
</evidence>
<dbReference type="PANTHER" id="PTHR13260:SF0">
    <property type="entry name" value="ANAPHASE-PROMOTING COMPLEX SUBUNIT 4"/>
    <property type="match status" value="1"/>
</dbReference>
<dbReference type="GO" id="GO:0005680">
    <property type="term" value="C:anaphase-promoting complex"/>
    <property type="evidence" value="ECO:0007669"/>
    <property type="project" value="InterPro"/>
</dbReference>
<dbReference type="InterPro" id="IPR036322">
    <property type="entry name" value="WD40_repeat_dom_sf"/>
</dbReference>
<dbReference type="Proteomes" id="UP001152799">
    <property type="component" value="Chromosome 2"/>
</dbReference>
<organism evidence="9 10">
    <name type="scientific">Ceutorhynchus assimilis</name>
    <name type="common">cabbage seed weevil</name>
    <dbReference type="NCBI Taxonomy" id="467358"/>
    <lineage>
        <taxon>Eukaryota</taxon>
        <taxon>Metazoa</taxon>
        <taxon>Ecdysozoa</taxon>
        <taxon>Arthropoda</taxon>
        <taxon>Hexapoda</taxon>
        <taxon>Insecta</taxon>
        <taxon>Pterygota</taxon>
        <taxon>Neoptera</taxon>
        <taxon>Endopterygota</taxon>
        <taxon>Coleoptera</taxon>
        <taxon>Polyphaga</taxon>
        <taxon>Cucujiformia</taxon>
        <taxon>Curculionidae</taxon>
        <taxon>Ceutorhynchinae</taxon>
        <taxon>Ceutorhynchus</taxon>
    </lineage>
</organism>
<gene>
    <name evidence="9" type="ORF">CEUTPL_LOCUS5188</name>
</gene>
<dbReference type="InterPro" id="IPR024977">
    <property type="entry name" value="Apc4-like_WD40_dom"/>
</dbReference>
<evidence type="ECO:0000256" key="2">
    <source>
        <dbReference type="ARBA" id="ARBA00022618"/>
    </source>
</evidence>
<protein>
    <recommendedName>
        <fullName evidence="1">Anaphase-promoting complex subunit 4</fullName>
    </recommendedName>
</protein>
<name>A0A9P0DCY8_9CUCU</name>
<keyword evidence="2" id="KW-0132">Cell division</keyword>
<evidence type="ECO:0000259" key="6">
    <source>
        <dbReference type="Pfam" id="PF12894"/>
    </source>
</evidence>
<dbReference type="Pfam" id="PF12896">
    <property type="entry name" value="ANAPC4"/>
    <property type="match status" value="1"/>
</dbReference>
<evidence type="ECO:0000259" key="8">
    <source>
        <dbReference type="Pfam" id="PF23405"/>
    </source>
</evidence>
<dbReference type="EMBL" id="OU892278">
    <property type="protein sequence ID" value="CAH1126329.1"/>
    <property type="molecule type" value="Genomic_DNA"/>
</dbReference>
<keyword evidence="10" id="KW-1185">Reference proteome</keyword>
<dbReference type="GO" id="GO:0051301">
    <property type="term" value="P:cell division"/>
    <property type="evidence" value="ECO:0007669"/>
    <property type="project" value="UniProtKB-KW"/>
</dbReference>
<dbReference type="GO" id="GO:0031145">
    <property type="term" value="P:anaphase-promoting complex-dependent catabolic process"/>
    <property type="evidence" value="ECO:0007669"/>
    <property type="project" value="InterPro"/>
</dbReference>
<evidence type="ECO:0000259" key="7">
    <source>
        <dbReference type="Pfam" id="PF12896"/>
    </source>
</evidence>
<proteinExistence type="predicted"/>